<protein>
    <recommendedName>
        <fullName evidence="3">Transcription factor domain-containing protein</fullName>
    </recommendedName>
</protein>
<dbReference type="RefSeq" id="XP_024705120.1">
    <property type="nucleotide sequence ID" value="XM_024853319.1"/>
</dbReference>
<proteinExistence type="predicted"/>
<reference evidence="1 2" key="1">
    <citation type="submission" date="2016-12" db="EMBL/GenBank/DDBJ databases">
        <title>The genomes of Aspergillus section Nigri reveals drivers in fungal speciation.</title>
        <authorList>
            <consortium name="DOE Joint Genome Institute"/>
            <person name="Vesth T.C."/>
            <person name="Nybo J."/>
            <person name="Theobald S."/>
            <person name="Brandl J."/>
            <person name="Frisvad J.C."/>
            <person name="Nielsen K.F."/>
            <person name="Lyhne E.K."/>
            <person name="Kogle M.E."/>
            <person name="Kuo A."/>
            <person name="Riley R."/>
            <person name="Clum A."/>
            <person name="Nolan M."/>
            <person name="Lipzen A."/>
            <person name="Salamov A."/>
            <person name="Henrissat B."/>
            <person name="Wiebenga A."/>
            <person name="De Vries R.P."/>
            <person name="Grigoriev I.V."/>
            <person name="Mortensen U.H."/>
            <person name="Andersen M.R."/>
            <person name="Baker S.E."/>
        </authorList>
    </citation>
    <scope>NUCLEOTIDE SEQUENCE [LARGE SCALE GENOMIC DNA]</scope>
    <source>
        <strain evidence="1 2">IBT 23096</strain>
    </source>
</reference>
<evidence type="ECO:0008006" key="3">
    <source>
        <dbReference type="Google" id="ProtNLM"/>
    </source>
</evidence>
<accession>A0A2I2GAC7</accession>
<dbReference type="AlphaFoldDB" id="A0A2I2GAC7"/>
<evidence type="ECO:0000313" key="1">
    <source>
        <dbReference type="EMBL" id="PLB49818.1"/>
    </source>
</evidence>
<dbReference type="GeneID" id="36561017"/>
<dbReference type="STRING" id="1392250.A0A2I2GAC7"/>
<evidence type="ECO:0000313" key="2">
    <source>
        <dbReference type="Proteomes" id="UP000234275"/>
    </source>
</evidence>
<dbReference type="PANTHER" id="PTHR47785:SF4">
    <property type="entry name" value="ZN(II)2CYS6 TRANSCRIPTION FACTOR (EUROFUNG)"/>
    <property type="match status" value="1"/>
</dbReference>
<dbReference type="VEuPathDB" id="FungiDB:P170DRAFT_476101"/>
<dbReference type="Proteomes" id="UP000234275">
    <property type="component" value="Unassembled WGS sequence"/>
</dbReference>
<comment type="caution">
    <text evidence="1">The sequence shown here is derived from an EMBL/GenBank/DDBJ whole genome shotgun (WGS) entry which is preliminary data.</text>
</comment>
<dbReference type="OrthoDB" id="3532498at2759"/>
<dbReference type="PANTHER" id="PTHR47785">
    <property type="entry name" value="ZN(II)2CYS6 TRANSCRIPTION FACTOR (EUROFUNG)-RELATED-RELATED"/>
    <property type="match status" value="1"/>
</dbReference>
<dbReference type="InterPro" id="IPR053181">
    <property type="entry name" value="EcdB-like_regulator"/>
</dbReference>
<dbReference type="CDD" id="cd12148">
    <property type="entry name" value="fungal_TF_MHR"/>
    <property type="match status" value="1"/>
</dbReference>
<keyword evidence="2" id="KW-1185">Reference proteome</keyword>
<gene>
    <name evidence="1" type="ORF">P170DRAFT_476101</name>
</gene>
<dbReference type="EMBL" id="MSFO01000004">
    <property type="protein sequence ID" value="PLB49818.1"/>
    <property type="molecule type" value="Genomic_DNA"/>
</dbReference>
<organism evidence="1 2">
    <name type="scientific">Aspergillus steynii IBT 23096</name>
    <dbReference type="NCBI Taxonomy" id="1392250"/>
    <lineage>
        <taxon>Eukaryota</taxon>
        <taxon>Fungi</taxon>
        <taxon>Dikarya</taxon>
        <taxon>Ascomycota</taxon>
        <taxon>Pezizomycotina</taxon>
        <taxon>Eurotiomycetes</taxon>
        <taxon>Eurotiomycetidae</taxon>
        <taxon>Eurotiales</taxon>
        <taxon>Aspergillaceae</taxon>
        <taxon>Aspergillus</taxon>
        <taxon>Aspergillus subgen. Circumdati</taxon>
    </lineage>
</organism>
<name>A0A2I2GAC7_9EURO</name>
<sequence>MCEDALYAAVTACIKDGFQDSISSAIVMLMVCLGKLYSSPASVDEAIGYLNGGAQLLAWIPMETSLDHAQAHALSAMCFAKLSMLSTASVYLQRGSAILHRFLLEKVLKPHGTKLTTRTTSIRLYWVLLNMERDLNSETKLESSSQLSELEDRLPLPFECMAQEPSTASQLHSPYASVIDSCYSLFLAETSLRQILWRVACAPELQESTAHNPHPSRALEVIAELEVQLSEWLVCIPGSAGWSPVAGAGTISSLSSRIKLQYWLCRFHIYKVALYRSFQVPYQMVFPESISQTWTEATLVAAMNCLLVFVSEGVVPEDIMTNR</sequence>